<evidence type="ECO:0000256" key="4">
    <source>
        <dbReference type="ARBA" id="ARBA00022692"/>
    </source>
</evidence>
<comment type="similarity">
    <text evidence="11">Belongs to the KdpC family.</text>
</comment>
<comment type="subunit">
    <text evidence="11">The system is composed of three essential subunits: KdpA, KdpB and KdpC.</text>
</comment>
<evidence type="ECO:0000256" key="1">
    <source>
        <dbReference type="ARBA" id="ARBA00022448"/>
    </source>
</evidence>
<dbReference type="InterPro" id="IPR003820">
    <property type="entry name" value="KdpC"/>
</dbReference>
<keyword evidence="7 11" id="KW-0630">Potassium</keyword>
<keyword evidence="13" id="KW-1185">Reference proteome</keyword>
<dbReference type="GO" id="GO:0005886">
    <property type="term" value="C:plasma membrane"/>
    <property type="evidence" value="ECO:0007669"/>
    <property type="project" value="UniProtKB-SubCell"/>
</dbReference>
<evidence type="ECO:0000256" key="3">
    <source>
        <dbReference type="ARBA" id="ARBA00022538"/>
    </source>
</evidence>
<evidence type="ECO:0000256" key="2">
    <source>
        <dbReference type="ARBA" id="ARBA00022475"/>
    </source>
</evidence>
<dbReference type="HAMAP" id="MF_00276">
    <property type="entry name" value="KdpC"/>
    <property type="match status" value="1"/>
</dbReference>
<feature type="transmembrane region" description="Helical" evidence="11">
    <location>
        <begin position="6"/>
        <end position="29"/>
    </location>
</feature>
<evidence type="ECO:0000313" key="13">
    <source>
        <dbReference type="Proteomes" id="UP001057753"/>
    </source>
</evidence>
<evidence type="ECO:0000256" key="11">
    <source>
        <dbReference type="HAMAP-Rule" id="MF_00276"/>
    </source>
</evidence>
<dbReference type="RefSeq" id="WP_257820808.1">
    <property type="nucleotide sequence ID" value="NZ_JABXYM010000001.1"/>
</dbReference>
<dbReference type="GO" id="GO:0005524">
    <property type="term" value="F:ATP binding"/>
    <property type="evidence" value="ECO:0007669"/>
    <property type="project" value="UniProtKB-UniRule"/>
</dbReference>
<evidence type="ECO:0000256" key="6">
    <source>
        <dbReference type="ARBA" id="ARBA00022840"/>
    </source>
</evidence>
<keyword evidence="6 11" id="KW-0067">ATP-binding</keyword>
<evidence type="ECO:0000313" key="12">
    <source>
        <dbReference type="EMBL" id="MCR6096136.1"/>
    </source>
</evidence>
<evidence type="ECO:0000256" key="7">
    <source>
        <dbReference type="ARBA" id="ARBA00022958"/>
    </source>
</evidence>
<dbReference type="NCBIfam" id="NF001454">
    <property type="entry name" value="PRK00315.1"/>
    <property type="match status" value="1"/>
</dbReference>
<reference evidence="12" key="1">
    <citation type="submission" date="2020-06" db="EMBL/GenBank/DDBJ databases">
        <title>Insight into the genomes of haloalkaliphilic bacilli from Kenyan soda lakes.</title>
        <authorList>
            <person name="Mwirichia R."/>
            <person name="Villamizar G.C."/>
            <person name="Poehlein A."/>
            <person name="Mugweru J."/>
            <person name="Kipnyargis A."/>
            <person name="Kiplimo D."/>
            <person name="Orwa P."/>
            <person name="Daniel R."/>
        </authorList>
    </citation>
    <scope>NUCLEOTIDE SEQUENCE</scope>
    <source>
        <strain evidence="12">B1096_S55</strain>
    </source>
</reference>
<accession>A0A9Q4FY96</accession>
<evidence type="ECO:0000256" key="10">
    <source>
        <dbReference type="ARBA" id="ARBA00023136"/>
    </source>
</evidence>
<dbReference type="PIRSF" id="PIRSF001296">
    <property type="entry name" value="K_ATPase_KdpC"/>
    <property type="match status" value="1"/>
</dbReference>
<dbReference type="GO" id="GO:0008556">
    <property type="term" value="F:P-type potassium transmembrane transporter activity"/>
    <property type="evidence" value="ECO:0007669"/>
    <property type="project" value="InterPro"/>
</dbReference>
<dbReference type="Pfam" id="PF02669">
    <property type="entry name" value="KdpC"/>
    <property type="match status" value="1"/>
</dbReference>
<keyword evidence="3 11" id="KW-0633">Potassium transport</keyword>
<gene>
    <name evidence="11 12" type="primary">kdpC</name>
    <name evidence="12" type="ORF">HXA33_06205</name>
</gene>
<organism evidence="12 13">
    <name type="scientific">Salipaludibacillus agaradhaerens</name>
    <name type="common">Bacillus agaradhaerens</name>
    <dbReference type="NCBI Taxonomy" id="76935"/>
    <lineage>
        <taxon>Bacteria</taxon>
        <taxon>Bacillati</taxon>
        <taxon>Bacillota</taxon>
        <taxon>Bacilli</taxon>
        <taxon>Bacillales</taxon>
        <taxon>Bacillaceae</taxon>
    </lineage>
</organism>
<keyword evidence="4 11" id="KW-0812">Transmembrane</keyword>
<protein>
    <recommendedName>
        <fullName evidence="11">Potassium-transporting ATPase KdpC subunit</fullName>
    </recommendedName>
    <alternativeName>
        <fullName evidence="11">ATP phosphohydrolase [potassium-transporting] C chain</fullName>
    </alternativeName>
    <alternativeName>
        <fullName evidence="11">Potassium-binding and translocating subunit C</fullName>
    </alternativeName>
    <alternativeName>
        <fullName evidence="11">Potassium-translocating ATPase C chain</fullName>
    </alternativeName>
</protein>
<evidence type="ECO:0000256" key="8">
    <source>
        <dbReference type="ARBA" id="ARBA00022989"/>
    </source>
</evidence>
<dbReference type="PANTHER" id="PTHR30042:SF2">
    <property type="entry name" value="POTASSIUM-TRANSPORTING ATPASE KDPC SUBUNIT"/>
    <property type="match status" value="1"/>
</dbReference>
<evidence type="ECO:0000256" key="5">
    <source>
        <dbReference type="ARBA" id="ARBA00022741"/>
    </source>
</evidence>
<sequence length="193" mass="21605">MFKLDVPFLSLIRLSFIIMLLCGVIYPVAMTGVAQVTMNDKANGSILYNEEGDPIGSQLIGQSFHEPYFFHGRISSIEYDGRNSGSENYAPVNTEMLERVYFTINEWTEKNQHVSVHSVPVDLLTNSGSGLDPHITPEAAMVQIPRISDVLGIEETRLVELVREHIEGKDWGIFGAERVNVLQLNLSLLELID</sequence>
<dbReference type="Proteomes" id="UP001057753">
    <property type="component" value="Unassembled WGS sequence"/>
</dbReference>
<comment type="subcellular location">
    <subcellularLocation>
        <location evidence="11">Cell membrane</location>
        <topology evidence="11">Single-pass membrane protein</topology>
    </subcellularLocation>
</comment>
<keyword evidence="8 11" id="KW-1133">Transmembrane helix</keyword>
<keyword evidence="5 11" id="KW-0547">Nucleotide-binding</keyword>
<evidence type="ECO:0000256" key="9">
    <source>
        <dbReference type="ARBA" id="ARBA00023065"/>
    </source>
</evidence>
<keyword evidence="2 11" id="KW-1003">Cell membrane</keyword>
<keyword evidence="9 11" id="KW-0406">Ion transport</keyword>
<name>A0A9Q4FY96_SALAG</name>
<comment type="caution">
    <text evidence="12">The sequence shown here is derived from an EMBL/GenBank/DDBJ whole genome shotgun (WGS) entry which is preliminary data.</text>
</comment>
<keyword evidence="10 11" id="KW-0472">Membrane</keyword>
<dbReference type="EMBL" id="JABXYM010000001">
    <property type="protein sequence ID" value="MCR6096136.1"/>
    <property type="molecule type" value="Genomic_DNA"/>
</dbReference>
<keyword evidence="1 11" id="KW-0813">Transport</keyword>
<proteinExistence type="inferred from homology"/>
<comment type="function">
    <text evidence="11">Part of the high-affinity ATP-driven potassium transport (or Kdp) system, which catalyzes the hydrolysis of ATP coupled with the electrogenic transport of potassium into the cytoplasm. This subunit acts as a catalytic chaperone that increases the ATP-binding affinity of the ATP-hydrolyzing subunit KdpB by the formation of a transient KdpB/KdpC/ATP ternary complex.</text>
</comment>
<dbReference type="PANTHER" id="PTHR30042">
    <property type="entry name" value="POTASSIUM-TRANSPORTING ATPASE C CHAIN"/>
    <property type="match status" value="1"/>
</dbReference>
<dbReference type="AlphaFoldDB" id="A0A9Q4FY96"/>